<keyword evidence="2" id="KW-1185">Reference proteome</keyword>
<dbReference type="AlphaFoldDB" id="A0A512M225"/>
<comment type="caution">
    <text evidence="1">The sequence shown here is derived from an EMBL/GenBank/DDBJ whole genome shotgun (WGS) entry which is preliminary data.</text>
</comment>
<sequence length="183" mass="19844">MLLRALCGEFNGHPFLGLHFDWTSVSLSMAHSVTAIIAASSVADHLLNDRTLVAVDLRDGHRLIPLEDDDLDSLGLDLSQSLEGFTYLSPSLIQFCAEHSHHGPLVYLETEYFGGMGTQSAAAFSNGALIAPTPLVGIGAINTALRSIGIIATSAPDEFDHIGLSRHRHTFRWKEAALNERQL</sequence>
<name>A0A512M225_9BACT</name>
<proteinExistence type="predicted"/>
<organism evidence="1 2">
    <name type="scientific">Brevifollis gellanilyticus</name>
    <dbReference type="NCBI Taxonomy" id="748831"/>
    <lineage>
        <taxon>Bacteria</taxon>
        <taxon>Pseudomonadati</taxon>
        <taxon>Verrucomicrobiota</taxon>
        <taxon>Verrucomicrobiia</taxon>
        <taxon>Verrucomicrobiales</taxon>
        <taxon>Verrucomicrobiaceae</taxon>
    </lineage>
</organism>
<dbReference type="Proteomes" id="UP000321577">
    <property type="component" value="Unassembled WGS sequence"/>
</dbReference>
<dbReference type="EMBL" id="BKAG01000001">
    <property type="protein sequence ID" value="GEP40794.1"/>
    <property type="molecule type" value="Genomic_DNA"/>
</dbReference>
<accession>A0A512M225</accession>
<protein>
    <submittedName>
        <fullName evidence="1">Uncharacterized protein</fullName>
    </submittedName>
</protein>
<gene>
    <name evidence="1" type="ORF">BGE01nite_00850</name>
</gene>
<reference evidence="1 2" key="1">
    <citation type="submission" date="2019-07" db="EMBL/GenBank/DDBJ databases">
        <title>Whole genome shotgun sequence of Brevifollis gellanilyticus NBRC 108608.</title>
        <authorList>
            <person name="Hosoyama A."/>
            <person name="Uohara A."/>
            <person name="Ohji S."/>
            <person name="Ichikawa N."/>
        </authorList>
    </citation>
    <scope>NUCLEOTIDE SEQUENCE [LARGE SCALE GENOMIC DNA]</scope>
    <source>
        <strain evidence="1 2">NBRC 108608</strain>
    </source>
</reference>
<evidence type="ECO:0000313" key="2">
    <source>
        <dbReference type="Proteomes" id="UP000321577"/>
    </source>
</evidence>
<evidence type="ECO:0000313" key="1">
    <source>
        <dbReference type="EMBL" id="GEP40794.1"/>
    </source>
</evidence>